<evidence type="ECO:0008006" key="3">
    <source>
        <dbReference type="Google" id="ProtNLM"/>
    </source>
</evidence>
<reference evidence="1" key="1">
    <citation type="submission" date="2023-01" db="EMBL/GenBank/DDBJ databases">
        <title>Biogeochemical cycle of methane in antarctic sediments.</title>
        <authorList>
            <person name="Roldan D.M."/>
            <person name="Menes R.J."/>
        </authorList>
    </citation>
    <scope>NUCLEOTIDE SEQUENCE [LARGE SCALE GENOMIC DNA]</scope>
    <source>
        <strain evidence="1">K-2018 MAG008</strain>
    </source>
</reference>
<evidence type="ECO:0000313" key="2">
    <source>
        <dbReference type="Proteomes" id="UP001160519"/>
    </source>
</evidence>
<organism evidence="1 2">
    <name type="scientific">Candidatus Methylobacter titanis</name>
    <dbReference type="NCBI Taxonomy" id="3053457"/>
    <lineage>
        <taxon>Bacteria</taxon>
        <taxon>Pseudomonadati</taxon>
        <taxon>Pseudomonadota</taxon>
        <taxon>Gammaproteobacteria</taxon>
        <taxon>Methylococcales</taxon>
        <taxon>Methylococcaceae</taxon>
        <taxon>Methylobacter</taxon>
    </lineage>
</organism>
<gene>
    <name evidence="1" type="ORF">PSU93_08910</name>
</gene>
<proteinExistence type="predicted"/>
<comment type="caution">
    <text evidence="1">The sequence shown here is derived from an EMBL/GenBank/DDBJ whole genome shotgun (WGS) entry which is preliminary data.</text>
</comment>
<sequence>MARLPRFVIPGQPQHVIQRGNNHDVIFVADEDYQFYLEKLGDACRKY</sequence>
<name>A0AA43Q3Z6_9GAMM</name>
<protein>
    <recommendedName>
        <fullName evidence="3">Transposase</fullName>
    </recommendedName>
</protein>
<dbReference type="EMBL" id="JAQSDF010000025">
    <property type="protein sequence ID" value="MDI1231254.1"/>
    <property type="molecule type" value="Genomic_DNA"/>
</dbReference>
<accession>A0AA43Q3Z6</accession>
<dbReference type="AlphaFoldDB" id="A0AA43Q3Z6"/>
<dbReference type="Proteomes" id="UP001160519">
    <property type="component" value="Unassembled WGS sequence"/>
</dbReference>
<keyword evidence="2" id="KW-1185">Reference proteome</keyword>
<evidence type="ECO:0000313" key="1">
    <source>
        <dbReference type="EMBL" id="MDI1231254.1"/>
    </source>
</evidence>